<dbReference type="NCBIfam" id="TIGR04183">
    <property type="entry name" value="Por_Secre_tail"/>
    <property type="match status" value="1"/>
</dbReference>
<dbReference type="Pfam" id="PF18962">
    <property type="entry name" value="Por_Secre_tail"/>
    <property type="match status" value="1"/>
</dbReference>
<feature type="chain" id="PRO_5027912976" description="Secretion system C-terminal sorting domain-containing protein" evidence="2">
    <location>
        <begin position="20"/>
        <end position="1171"/>
    </location>
</feature>
<dbReference type="SUPFAM" id="SSF50998">
    <property type="entry name" value="Quinoprotein alcohol dehydrogenase-like"/>
    <property type="match status" value="1"/>
</dbReference>
<organism evidence="4 5">
    <name type="scientific">Flavobacterium salmonis</name>
    <dbReference type="NCBI Taxonomy" id="2654844"/>
    <lineage>
        <taxon>Bacteria</taxon>
        <taxon>Pseudomonadati</taxon>
        <taxon>Bacteroidota</taxon>
        <taxon>Flavobacteriia</taxon>
        <taxon>Flavobacteriales</taxon>
        <taxon>Flavobacteriaceae</taxon>
        <taxon>Flavobacterium</taxon>
    </lineage>
</organism>
<proteinExistence type="predicted"/>
<protein>
    <recommendedName>
        <fullName evidence="3">Secretion system C-terminal sorting domain-containing protein</fullName>
    </recommendedName>
</protein>
<keyword evidence="1 2" id="KW-0732">Signal</keyword>
<reference evidence="4 5" key="1">
    <citation type="submission" date="2020-06" db="EMBL/GenBank/DDBJ databases">
        <authorList>
            <person name="Criscuolo A."/>
        </authorList>
    </citation>
    <scope>NUCLEOTIDE SEQUENCE [LARGE SCALE GENOMIC DNA]</scope>
    <source>
        <strain evidence="5">CIP 111411</strain>
    </source>
</reference>
<dbReference type="SUPFAM" id="SSF49299">
    <property type="entry name" value="PKD domain"/>
    <property type="match status" value="1"/>
</dbReference>
<keyword evidence="5" id="KW-1185">Reference proteome</keyword>
<evidence type="ECO:0000313" key="4">
    <source>
        <dbReference type="EMBL" id="CAD0003320.1"/>
    </source>
</evidence>
<dbReference type="InterPro" id="IPR026444">
    <property type="entry name" value="Secre_tail"/>
</dbReference>
<dbReference type="EMBL" id="CAIJDP010000062">
    <property type="protein sequence ID" value="CAD0003320.1"/>
    <property type="molecule type" value="Genomic_DNA"/>
</dbReference>
<evidence type="ECO:0000256" key="2">
    <source>
        <dbReference type="SAM" id="SignalP"/>
    </source>
</evidence>
<gene>
    <name evidence="4" type="ORF">FLAT13_01613</name>
</gene>
<dbReference type="AlphaFoldDB" id="A0A6V6YV03"/>
<evidence type="ECO:0000256" key="1">
    <source>
        <dbReference type="ARBA" id="ARBA00022729"/>
    </source>
</evidence>
<dbReference type="InterPro" id="IPR035986">
    <property type="entry name" value="PKD_dom_sf"/>
</dbReference>
<evidence type="ECO:0000313" key="5">
    <source>
        <dbReference type="Proteomes" id="UP000530060"/>
    </source>
</evidence>
<evidence type="ECO:0000259" key="3">
    <source>
        <dbReference type="Pfam" id="PF18962"/>
    </source>
</evidence>
<dbReference type="InterPro" id="IPR011047">
    <property type="entry name" value="Quinoprotein_ADH-like_sf"/>
</dbReference>
<sequence>MRIILLRIFLLLNVQLAFCQWESLNTGLNDDLTGVVFFGNNGLVSGKKGLYYTTIGGQGGSSWKRFEITDNPVNATIYENTSFTHCYSNPAGSATTGFVYACGQNTLTKQAIIIEIELPSLKYSILYIGKEDSKLNKIDYGSSYVAVGDKGLIVRFNPGEVMEVKNISTDNFSSVSFYYDKCKIGSDGKILFFNYFDSSYSFVEMLTPGVDNKAVVYGSGTYNTGRSFSVGNKFLYYNTYNELSYSHTNYFGGPLNARSISASSTSEYVGTDHGIYRNSGNVLEWQSTSLNYAINSFWQQRGTNTVYASGDLGVILKTTNGGGTSIPYVKISDTVLGGCAGNYSQLDAIAGSVSSCKWFVNNVQVNTSCSGSLSYRFSTAGTYEIKYTVKNSFGVESTSIKNISIVSVPVINLPVTVSDNILCKSESIDVKIQNSEKDVVYTLKNEDGTKSYGTSEPGNGQTISFKTTLISQSGNYRLQAKNANANCYANFSDKFYITVEKTQAKFHADLINATPGESATFYQKAVDAQNYKWDFAPNASVATSNGEQEKVSFSKEGDTKINLEVWSNNGCYDQIEQNGPFVYNASQNSNGCWALINDGVDSSWNKYEYEGIDQLTPTEDGFLTCGGFNDQTFDSKIGLKANFKNKIGSYLAKHDRDGALKWIVSTEQSPFSDDRTRDVIYSSVVDHDGNIYLSGVSEGYFIDNKGERVKINNSYSNYIIKLDKQGKIIWKLTTDAGKYSNQKLYIDKENNLITTILLSALSPNKHHIYLNGVESTVIDPAMNYSTAGNLTMLKISPAGVIIWYTGISLGGVNGGGINDIGFDNDNNIYLGGNYKDNAIFYSESNTVTPQVLTDFTGSSSKIFLTKYNKDGIVQWKIRSAAKGAFFNDTYLNSMVTDKNGDSYITGNNGCKDAKAVHFFENSDGTTTQKSIGGFYLAKVNSLGICQWITGSQYANSVNTVGGSVIIKDNDKLHIIGELSGSGTFITGDGQNCNLSMSYYDFFLATYDLSGNLKKITANGDNENHATVPYKEKFNFFKAEDGTFYLSSNMRANNYTSFGSIISTNGVDGTVIHFDEDCGIVKYENTLSTEDFTKNLNAVIYPNPTSGKISVDLESYDGNANVEIYDANGKKMSEEKAVDLSKINLTINGSQGLYFVKIKTDKKTQTFKVLKQ</sequence>
<name>A0A6V6YV03_9FLAO</name>
<dbReference type="RefSeq" id="WP_180908549.1">
    <property type="nucleotide sequence ID" value="NZ_CAIJDP010000062.1"/>
</dbReference>
<comment type="caution">
    <text evidence="4">The sequence shown here is derived from an EMBL/GenBank/DDBJ whole genome shotgun (WGS) entry which is preliminary data.</text>
</comment>
<feature type="domain" description="Secretion system C-terminal sorting" evidence="3">
    <location>
        <begin position="1099"/>
        <end position="1167"/>
    </location>
</feature>
<feature type="signal peptide" evidence="2">
    <location>
        <begin position="1"/>
        <end position="19"/>
    </location>
</feature>
<dbReference type="Proteomes" id="UP000530060">
    <property type="component" value="Unassembled WGS sequence"/>
</dbReference>
<dbReference type="Gene3D" id="2.60.40.10">
    <property type="entry name" value="Immunoglobulins"/>
    <property type="match status" value="2"/>
</dbReference>
<dbReference type="InterPro" id="IPR013783">
    <property type="entry name" value="Ig-like_fold"/>
</dbReference>
<accession>A0A6V6YV03</accession>